<dbReference type="OrthoDB" id="3358956at2759"/>
<proteinExistence type="predicted"/>
<dbReference type="Proteomes" id="UP000775547">
    <property type="component" value="Unassembled WGS sequence"/>
</dbReference>
<comment type="caution">
    <text evidence="2">The sequence shown here is derived from an EMBL/GenBank/DDBJ whole genome shotgun (WGS) entry which is preliminary data.</text>
</comment>
<evidence type="ECO:0000313" key="3">
    <source>
        <dbReference type="Proteomes" id="UP000775547"/>
    </source>
</evidence>
<dbReference type="EMBL" id="JABCKV010000028">
    <property type="protein sequence ID" value="KAG5646013.1"/>
    <property type="molecule type" value="Genomic_DNA"/>
</dbReference>
<accession>A0A9P7G9K2</accession>
<sequence>MAPHDDLLRNLCGSDETFNEAQSVLRLAKQKTGPGSGHDLGPHKTGLPAICAYIASTRLNSSDVTRKNAQVASCLKASDFDRILFLVKTAIAGGRRSSVKKDIYDSLINTYAPTLHRQQLVDWMMAANRALIQSDNTFTSGDTTGGQELKHAIFFWTFNAVHGKNVMTQVDFTTEHHINAKIFTKLLNKLNGCCTSVKARIQNDIQVKRSPAKPVATTPRRSPKKLRVLPSRDSPTKRKVVEQPVEPVEPTSDDEVLQALLPETPSKKRKADLSTRPAPTLIHPRQVPFPPLASSSRVTLDSPLDDSTVPVSPQRGRTESHSHSPLAENAMDVDDDGTQQLPSLPEESDDDSLPIRRRFRPVYLDHKQWYGIDKRLKRLWKQAERHKQNSNEHPFRTQTL</sequence>
<name>A0A9P7G9K2_9AGAR</name>
<evidence type="ECO:0000256" key="1">
    <source>
        <dbReference type="SAM" id="MobiDB-lite"/>
    </source>
</evidence>
<organism evidence="2 3">
    <name type="scientific">Asterophora parasitica</name>
    <dbReference type="NCBI Taxonomy" id="117018"/>
    <lineage>
        <taxon>Eukaryota</taxon>
        <taxon>Fungi</taxon>
        <taxon>Dikarya</taxon>
        <taxon>Basidiomycota</taxon>
        <taxon>Agaricomycotina</taxon>
        <taxon>Agaricomycetes</taxon>
        <taxon>Agaricomycetidae</taxon>
        <taxon>Agaricales</taxon>
        <taxon>Tricholomatineae</taxon>
        <taxon>Lyophyllaceae</taxon>
        <taxon>Asterophora</taxon>
    </lineage>
</organism>
<feature type="region of interest" description="Disordered" evidence="1">
    <location>
        <begin position="208"/>
        <end position="352"/>
    </location>
</feature>
<dbReference type="AlphaFoldDB" id="A0A9P7G9K2"/>
<reference evidence="2" key="2">
    <citation type="submission" date="2021-10" db="EMBL/GenBank/DDBJ databases">
        <title>Phylogenomics reveals ancestral predisposition of the termite-cultivated fungus Termitomyces towards a domesticated lifestyle.</title>
        <authorList>
            <person name="Auxier B."/>
            <person name="Grum-Grzhimaylo A."/>
            <person name="Cardenas M.E."/>
            <person name="Lodge J.D."/>
            <person name="Laessoe T."/>
            <person name="Pedersen O."/>
            <person name="Smith M.E."/>
            <person name="Kuyper T.W."/>
            <person name="Franco-Molano E.A."/>
            <person name="Baroni T.J."/>
            <person name="Aanen D.K."/>
        </authorList>
    </citation>
    <scope>NUCLEOTIDE SEQUENCE</scope>
    <source>
        <strain evidence="2">AP01</strain>
        <tissue evidence="2">Mycelium</tissue>
    </source>
</reference>
<reference evidence="2" key="1">
    <citation type="submission" date="2020-07" db="EMBL/GenBank/DDBJ databases">
        <authorList>
            <person name="Nieuwenhuis M."/>
            <person name="Van De Peppel L.J.J."/>
        </authorList>
    </citation>
    <scope>NUCLEOTIDE SEQUENCE</scope>
    <source>
        <strain evidence="2">AP01</strain>
        <tissue evidence="2">Mycelium</tissue>
    </source>
</reference>
<keyword evidence="3" id="KW-1185">Reference proteome</keyword>
<protein>
    <submittedName>
        <fullName evidence="2">Uncharacterized protein</fullName>
    </submittedName>
</protein>
<evidence type="ECO:0000313" key="2">
    <source>
        <dbReference type="EMBL" id="KAG5646013.1"/>
    </source>
</evidence>
<gene>
    <name evidence="2" type="ORF">DXG03_004615</name>
</gene>